<proteinExistence type="predicted"/>
<evidence type="ECO:0000313" key="2">
    <source>
        <dbReference type="Proteomes" id="UP001295794"/>
    </source>
</evidence>
<dbReference type="AlphaFoldDB" id="A0AAD2HJ31"/>
<gene>
    <name evidence="1" type="ORF">MYCIT1_LOCUS25511</name>
</gene>
<name>A0AAD2HJ31_9AGAR</name>
<evidence type="ECO:0000313" key="1">
    <source>
        <dbReference type="EMBL" id="CAK5276883.1"/>
    </source>
</evidence>
<accession>A0AAD2HJ31</accession>
<organism evidence="1 2">
    <name type="scientific">Mycena citricolor</name>
    <dbReference type="NCBI Taxonomy" id="2018698"/>
    <lineage>
        <taxon>Eukaryota</taxon>
        <taxon>Fungi</taxon>
        <taxon>Dikarya</taxon>
        <taxon>Basidiomycota</taxon>
        <taxon>Agaricomycotina</taxon>
        <taxon>Agaricomycetes</taxon>
        <taxon>Agaricomycetidae</taxon>
        <taxon>Agaricales</taxon>
        <taxon>Marasmiineae</taxon>
        <taxon>Mycenaceae</taxon>
        <taxon>Mycena</taxon>
    </lineage>
</organism>
<reference evidence="1" key="1">
    <citation type="submission" date="2023-11" db="EMBL/GenBank/DDBJ databases">
        <authorList>
            <person name="De Vega J J."/>
            <person name="De Vega J J."/>
        </authorList>
    </citation>
    <scope>NUCLEOTIDE SEQUENCE</scope>
</reference>
<protein>
    <submittedName>
        <fullName evidence="1">Uncharacterized protein</fullName>
    </submittedName>
</protein>
<dbReference type="EMBL" id="CAVNYO010000414">
    <property type="protein sequence ID" value="CAK5276883.1"/>
    <property type="molecule type" value="Genomic_DNA"/>
</dbReference>
<keyword evidence="2" id="KW-1185">Reference proteome</keyword>
<dbReference type="Proteomes" id="UP001295794">
    <property type="component" value="Unassembled WGS sequence"/>
</dbReference>
<sequence length="204" mass="22404">MLAIVTECQSLARHWEWLRTKSGGSEAFSKVIQSTKTALKAAAESDFTPGMVFDYSSASTKTVQTSINAAVEHIQEIIEQASKFNNLFGEARAKDQALLSDLKTRLSAETPLVEKHEMIKVEVEIRDIGSIKAKTMDFMIKSTDTLSVLLFCVCARIPPSDAAVLRTRGVFKRDIADNQEMSTATPANALQGKVFLVEWASSEA</sequence>
<comment type="caution">
    <text evidence="1">The sequence shown here is derived from an EMBL/GenBank/DDBJ whole genome shotgun (WGS) entry which is preliminary data.</text>
</comment>